<evidence type="ECO:0000256" key="6">
    <source>
        <dbReference type="ARBA" id="ARBA00022989"/>
    </source>
</evidence>
<dbReference type="GO" id="GO:0016020">
    <property type="term" value="C:membrane"/>
    <property type="evidence" value="ECO:0007669"/>
    <property type="project" value="UniProtKB-SubCell"/>
</dbReference>
<dbReference type="Gene3D" id="1.50.40.10">
    <property type="entry name" value="Mitochondrial carrier domain"/>
    <property type="match status" value="2"/>
</dbReference>
<reference evidence="11" key="1">
    <citation type="submission" date="2020-07" db="EMBL/GenBank/DDBJ databases">
        <authorList>
            <person name="Lin J."/>
        </authorList>
    </citation>
    <scope>NUCLEOTIDE SEQUENCE</scope>
</reference>
<feature type="repeat" description="Solcar" evidence="8">
    <location>
        <begin position="140"/>
        <end position="227"/>
    </location>
</feature>
<dbReference type="InterPro" id="IPR023395">
    <property type="entry name" value="MCP_dom_sf"/>
</dbReference>
<evidence type="ECO:0000256" key="8">
    <source>
        <dbReference type="PROSITE-ProRule" id="PRU00282"/>
    </source>
</evidence>
<feature type="compositionally biased region" description="Pro residues" evidence="10">
    <location>
        <begin position="96"/>
        <end position="109"/>
    </location>
</feature>
<dbReference type="Pfam" id="PF00153">
    <property type="entry name" value="Mito_carr"/>
    <property type="match status" value="3"/>
</dbReference>
<evidence type="ECO:0008006" key="12">
    <source>
        <dbReference type="Google" id="ProtNLM"/>
    </source>
</evidence>
<keyword evidence="5" id="KW-0677">Repeat</keyword>
<gene>
    <name evidence="11" type="ORF">CB5_LOCUS7875</name>
</gene>
<accession>A0A6V7P245</accession>
<organism evidence="11">
    <name type="scientific">Ananas comosus var. bracteatus</name>
    <name type="common">red pineapple</name>
    <dbReference type="NCBI Taxonomy" id="296719"/>
    <lineage>
        <taxon>Eukaryota</taxon>
        <taxon>Viridiplantae</taxon>
        <taxon>Streptophyta</taxon>
        <taxon>Embryophyta</taxon>
        <taxon>Tracheophyta</taxon>
        <taxon>Spermatophyta</taxon>
        <taxon>Magnoliopsida</taxon>
        <taxon>Liliopsida</taxon>
        <taxon>Poales</taxon>
        <taxon>Bromeliaceae</taxon>
        <taxon>Bromelioideae</taxon>
        <taxon>Ananas</taxon>
    </lineage>
</organism>
<evidence type="ECO:0000256" key="2">
    <source>
        <dbReference type="ARBA" id="ARBA00006375"/>
    </source>
</evidence>
<keyword evidence="4 8" id="KW-0812">Transmembrane</keyword>
<evidence type="ECO:0000256" key="7">
    <source>
        <dbReference type="ARBA" id="ARBA00023136"/>
    </source>
</evidence>
<name>A0A6V7P245_ANACO</name>
<keyword evidence="3 9" id="KW-0813">Transport</keyword>
<keyword evidence="7 8" id="KW-0472">Membrane</keyword>
<evidence type="ECO:0000256" key="4">
    <source>
        <dbReference type="ARBA" id="ARBA00022692"/>
    </source>
</evidence>
<comment type="similarity">
    <text evidence="2 9">Belongs to the mitochondrial carrier (TC 2.A.29) family.</text>
</comment>
<proteinExistence type="inferred from homology"/>
<dbReference type="PANTHER" id="PTHR45667">
    <property type="entry name" value="S-ADENOSYLMETHIONINE MITOCHONDRIAL CARRIER PROTEIN"/>
    <property type="match status" value="1"/>
</dbReference>
<evidence type="ECO:0000313" key="11">
    <source>
        <dbReference type="EMBL" id="CAD1824664.1"/>
    </source>
</evidence>
<evidence type="ECO:0000256" key="1">
    <source>
        <dbReference type="ARBA" id="ARBA00004141"/>
    </source>
</evidence>
<dbReference type="AlphaFoldDB" id="A0A6V7P245"/>
<feature type="region of interest" description="Disordered" evidence="10">
    <location>
        <begin position="54"/>
        <end position="113"/>
    </location>
</feature>
<evidence type="ECO:0000256" key="9">
    <source>
        <dbReference type="RuleBase" id="RU000488"/>
    </source>
</evidence>
<evidence type="ECO:0000256" key="3">
    <source>
        <dbReference type="ARBA" id="ARBA00022448"/>
    </source>
</evidence>
<evidence type="ECO:0000256" key="10">
    <source>
        <dbReference type="SAM" id="MobiDB-lite"/>
    </source>
</evidence>
<dbReference type="SUPFAM" id="SSF103506">
    <property type="entry name" value="Mitochondrial carrier"/>
    <property type="match status" value="1"/>
</dbReference>
<keyword evidence="6" id="KW-1133">Transmembrane helix</keyword>
<dbReference type="InterPro" id="IPR018108">
    <property type="entry name" value="MCP_transmembrane"/>
</dbReference>
<feature type="repeat" description="Solcar" evidence="8">
    <location>
        <begin position="236"/>
        <end position="320"/>
    </location>
</feature>
<comment type="subcellular location">
    <subcellularLocation>
        <location evidence="1">Membrane</location>
        <topology evidence="1">Multi-pass membrane protein</topology>
    </subcellularLocation>
</comment>
<feature type="repeat" description="Solcar" evidence="8">
    <location>
        <begin position="330"/>
        <end position="416"/>
    </location>
</feature>
<evidence type="ECO:0000256" key="5">
    <source>
        <dbReference type="ARBA" id="ARBA00022737"/>
    </source>
</evidence>
<dbReference type="PROSITE" id="PS50920">
    <property type="entry name" value="SOLCAR"/>
    <property type="match status" value="3"/>
</dbReference>
<sequence length="434" mass="45606">MWFPFVASNRLNEEMKGLESLSMQLSLHVGDYPQDHNIAISLIQASNPSQINQSINQWSSTSNPTTTTTTTTAPSSPLPLNSTSPSSSPTSTPSSSNPPPAPPPPPNPNSLPILLLLSLSSSSSERSSSSSERSLLSPLDRAAIGGLAGAFAGGLTYVALLPLDAVKTRLQTLPSSSASASSAVAAASSILRSHGPLGFYRGLSAVLLGSAASSALYFATCELAKSLLHTLTLTLNPFFVPPLAGALGNVVSSAVMVPKELLTQRMQAGAGAHRRTLDLALHILREDGVFGLYAGYAATLLRNLPAGILSYSSFEYLKAFALRLTKKPHLEPAHSVACGALAGAISASLTTPLDVVKTRLMTQPQGEGSRKVFETMRQIVLEEGWAGLGRGIGPRVLHSACFAAIGYCAFETARLAILQWYIQQREKAMVKSAA</sequence>
<protein>
    <recommendedName>
        <fullName evidence="12">Protein MITOFERRINLIKE 1, chloroplastic</fullName>
    </recommendedName>
</protein>
<dbReference type="EMBL" id="LR862144">
    <property type="protein sequence ID" value="CAD1824664.1"/>
    <property type="molecule type" value="Genomic_DNA"/>
</dbReference>
<feature type="compositionally biased region" description="Low complexity" evidence="10">
    <location>
        <begin position="54"/>
        <end position="95"/>
    </location>
</feature>